<evidence type="ECO:0000313" key="1">
    <source>
        <dbReference type="EMBL" id="QTD49351.1"/>
    </source>
</evidence>
<organism evidence="1 2">
    <name type="scientific">Sulfidibacter corallicola</name>
    <dbReference type="NCBI Taxonomy" id="2818388"/>
    <lineage>
        <taxon>Bacteria</taxon>
        <taxon>Pseudomonadati</taxon>
        <taxon>Acidobacteriota</taxon>
        <taxon>Holophagae</taxon>
        <taxon>Acanthopleuribacterales</taxon>
        <taxon>Acanthopleuribacteraceae</taxon>
        <taxon>Sulfidibacter</taxon>
    </lineage>
</organism>
<gene>
    <name evidence="1" type="ORF">J3U87_27515</name>
</gene>
<protein>
    <submittedName>
        <fullName evidence="1">Uncharacterized protein</fullName>
    </submittedName>
</protein>
<dbReference type="KEGG" id="scor:J3U87_27515"/>
<evidence type="ECO:0000313" key="2">
    <source>
        <dbReference type="Proteomes" id="UP000663929"/>
    </source>
</evidence>
<name>A0A8A4TKE7_SULCO</name>
<dbReference type="Proteomes" id="UP000663929">
    <property type="component" value="Chromosome"/>
</dbReference>
<dbReference type="AlphaFoldDB" id="A0A8A4TKE7"/>
<sequence length="167" mass="18776">MWFEEPLIFDYNEMPTSPKFEPGKDLIRLSASRITYSDGVARFDVHLTAMLPGHIADRYHTLAEAFVLVLSDPAQRRSLTCRTVNDFVRYPPGTQPDHNLRAEPPFPPHPLDEKPQGGFQGCWINTTLSCRTPYPTRSPSLFVHAVLELATSNVVGLDLVGLQPVIY</sequence>
<dbReference type="EMBL" id="CP071793">
    <property type="protein sequence ID" value="QTD49351.1"/>
    <property type="molecule type" value="Genomic_DNA"/>
</dbReference>
<keyword evidence="2" id="KW-1185">Reference proteome</keyword>
<proteinExistence type="predicted"/>
<accession>A0A8A4TKE7</accession>
<dbReference type="RefSeq" id="WP_237378986.1">
    <property type="nucleotide sequence ID" value="NZ_CP071793.1"/>
</dbReference>
<reference evidence="1" key="1">
    <citation type="submission" date="2021-03" db="EMBL/GenBank/DDBJ databases">
        <title>Acanthopleuribacteraceae sp. M133.</title>
        <authorList>
            <person name="Wang G."/>
        </authorList>
    </citation>
    <scope>NUCLEOTIDE SEQUENCE</scope>
    <source>
        <strain evidence="1">M133</strain>
    </source>
</reference>